<dbReference type="InterPro" id="IPR021529">
    <property type="entry name" value="DUF2798"/>
</dbReference>
<keyword evidence="1" id="KW-1133">Transmembrane helix</keyword>
<keyword evidence="1" id="KW-0472">Membrane</keyword>
<dbReference type="EMBL" id="CP051152">
    <property type="protein sequence ID" value="QJQ06478.1"/>
    <property type="molecule type" value="Genomic_DNA"/>
</dbReference>
<dbReference type="Proteomes" id="UP000274350">
    <property type="component" value="Chromosome"/>
</dbReference>
<keyword evidence="3" id="KW-1185">Reference proteome</keyword>
<proteinExistence type="predicted"/>
<sequence length="134" mass="14814">MQTSSALTHANAGSFRRPQRAVAGSKSLASMLPTIITTGVITLVITGIMRLVWVGFSNDFFPAWMEAWFTTWPIAFPIAYLSKPIVKQLSNSLSQSVPAEHPALSLSQIQNASAKATKSNSLRVQRSRYIHKYY</sequence>
<feature type="transmembrane region" description="Helical" evidence="1">
    <location>
        <begin position="27"/>
        <end position="49"/>
    </location>
</feature>
<accession>A0A6M4A6C2</accession>
<evidence type="ECO:0000256" key="1">
    <source>
        <dbReference type="SAM" id="Phobius"/>
    </source>
</evidence>
<reference evidence="2 3" key="1">
    <citation type="journal article" date="2019" name="Int. J. Syst. Evol. Microbiol.">
        <title>Undibacterium piscinae sp. nov., isolated from Korean shiner intestine.</title>
        <authorList>
            <person name="Lee S.Y."/>
            <person name="Kang W."/>
            <person name="Kim P.S."/>
            <person name="Kim H.S."/>
            <person name="Sung H."/>
            <person name="Shin N.R."/>
            <person name="Whon T.W."/>
            <person name="Yun J.H."/>
            <person name="Lee J.Y."/>
            <person name="Lee J.Y."/>
            <person name="Jung M.J."/>
            <person name="Jeong Y.S."/>
            <person name="Tak E.J."/>
            <person name="Han J.E."/>
            <person name="Hyun D.W."/>
            <person name="Kang M.S."/>
            <person name="Lee K.E."/>
            <person name="Lee B.H."/>
            <person name="Bae J.W."/>
        </authorList>
    </citation>
    <scope>NUCLEOTIDE SEQUENCE [LARGE SCALE GENOMIC DNA]</scope>
    <source>
        <strain evidence="2 3">S11R28</strain>
    </source>
</reference>
<dbReference type="OrthoDB" id="8481133at2"/>
<organism evidence="2 3">
    <name type="scientific">Undibacterium piscinae</name>
    <dbReference type="NCBI Taxonomy" id="2495591"/>
    <lineage>
        <taxon>Bacteria</taxon>
        <taxon>Pseudomonadati</taxon>
        <taxon>Pseudomonadota</taxon>
        <taxon>Betaproteobacteria</taxon>
        <taxon>Burkholderiales</taxon>
        <taxon>Oxalobacteraceae</taxon>
        <taxon>Undibacterium</taxon>
    </lineage>
</organism>
<evidence type="ECO:0000313" key="3">
    <source>
        <dbReference type="Proteomes" id="UP000274350"/>
    </source>
</evidence>
<keyword evidence="1" id="KW-0812">Transmembrane</keyword>
<name>A0A6M4A6C2_9BURK</name>
<evidence type="ECO:0000313" key="2">
    <source>
        <dbReference type="EMBL" id="QJQ06478.1"/>
    </source>
</evidence>
<dbReference type="Pfam" id="PF11391">
    <property type="entry name" value="DUF2798"/>
    <property type="match status" value="1"/>
</dbReference>
<feature type="transmembrane region" description="Helical" evidence="1">
    <location>
        <begin position="61"/>
        <end position="81"/>
    </location>
</feature>
<protein>
    <submittedName>
        <fullName evidence="2">DUF2798 domain-containing protein</fullName>
    </submittedName>
</protein>
<dbReference type="KEGG" id="upi:EJG51_012130"/>
<gene>
    <name evidence="2" type="ORF">EJG51_012130</name>
</gene>
<dbReference type="AlphaFoldDB" id="A0A6M4A6C2"/>